<proteinExistence type="predicted"/>
<protein>
    <submittedName>
        <fullName evidence="1">Uncharacterized protein</fullName>
    </submittedName>
</protein>
<sequence>MLYVYIYIHTLTHIFVTSQSTFGAVLNLLLTIEETAACFSPSSLTHLYAVNLGSC</sequence>
<dbReference type="EMBL" id="KQ418002">
    <property type="protein sequence ID" value="KOF89366.1"/>
    <property type="molecule type" value="Genomic_DNA"/>
</dbReference>
<gene>
    <name evidence="1" type="ORF">OCBIM_22013226mg</name>
</gene>
<reference evidence="1" key="1">
    <citation type="submission" date="2015-07" db="EMBL/GenBank/DDBJ databases">
        <title>MeaNS - Measles Nucleotide Surveillance Program.</title>
        <authorList>
            <person name="Tran T."/>
            <person name="Druce J."/>
        </authorList>
    </citation>
    <scope>NUCLEOTIDE SEQUENCE</scope>
    <source>
        <strain evidence="1">UCB-OBI-ISO-001</strain>
        <tissue evidence="1">Gonad</tissue>
    </source>
</reference>
<evidence type="ECO:0000313" key="1">
    <source>
        <dbReference type="EMBL" id="KOF89366.1"/>
    </source>
</evidence>
<organism evidence="1">
    <name type="scientific">Octopus bimaculoides</name>
    <name type="common">California two-spotted octopus</name>
    <dbReference type="NCBI Taxonomy" id="37653"/>
    <lineage>
        <taxon>Eukaryota</taxon>
        <taxon>Metazoa</taxon>
        <taxon>Spiralia</taxon>
        <taxon>Lophotrochozoa</taxon>
        <taxon>Mollusca</taxon>
        <taxon>Cephalopoda</taxon>
        <taxon>Coleoidea</taxon>
        <taxon>Octopodiformes</taxon>
        <taxon>Octopoda</taxon>
        <taxon>Incirrata</taxon>
        <taxon>Octopodidae</taxon>
        <taxon>Octopus</taxon>
    </lineage>
</organism>
<accession>A0A0L8HJG2</accession>
<name>A0A0L8HJG2_OCTBM</name>
<dbReference type="AlphaFoldDB" id="A0A0L8HJG2"/>